<evidence type="ECO:0000313" key="1">
    <source>
        <dbReference type="EMBL" id="GMH91238.1"/>
    </source>
</evidence>
<proteinExistence type="predicted"/>
<dbReference type="OrthoDB" id="10462476at2759"/>
<name>A0A9W7BRB8_9STRA</name>
<feature type="non-terminal residue" evidence="1">
    <location>
        <position position="1"/>
    </location>
</feature>
<protein>
    <submittedName>
        <fullName evidence="1">Uncharacterized protein</fullName>
    </submittedName>
</protein>
<keyword evidence="2" id="KW-1185">Reference proteome</keyword>
<comment type="caution">
    <text evidence="1">The sequence shown here is derived from an EMBL/GenBank/DDBJ whole genome shotgun (WGS) entry which is preliminary data.</text>
</comment>
<sequence>DGNCFGTGSADGTYNSDERCTFTFSDDAGFVVGRFNMESGNDMLTVDGVEYDGTSGPIDGSVTAGQEIT</sequence>
<dbReference type="AlphaFoldDB" id="A0A9W7BRB8"/>
<evidence type="ECO:0000313" key="2">
    <source>
        <dbReference type="Proteomes" id="UP001165085"/>
    </source>
</evidence>
<dbReference type="Proteomes" id="UP001165085">
    <property type="component" value="Unassembled WGS sequence"/>
</dbReference>
<reference evidence="2" key="1">
    <citation type="journal article" date="2023" name="Commun. Biol.">
        <title>Genome analysis of Parmales, the sister group of diatoms, reveals the evolutionary specialization of diatoms from phago-mixotrophs to photoautotrophs.</title>
        <authorList>
            <person name="Ban H."/>
            <person name="Sato S."/>
            <person name="Yoshikawa S."/>
            <person name="Yamada K."/>
            <person name="Nakamura Y."/>
            <person name="Ichinomiya M."/>
            <person name="Sato N."/>
            <person name="Blanc-Mathieu R."/>
            <person name="Endo H."/>
            <person name="Kuwata A."/>
            <person name="Ogata H."/>
        </authorList>
    </citation>
    <scope>NUCLEOTIDE SEQUENCE [LARGE SCALE GENOMIC DNA]</scope>
    <source>
        <strain evidence="2">NIES 3701</strain>
    </source>
</reference>
<organism evidence="1 2">
    <name type="scientific">Triparma strigata</name>
    <dbReference type="NCBI Taxonomy" id="1606541"/>
    <lineage>
        <taxon>Eukaryota</taxon>
        <taxon>Sar</taxon>
        <taxon>Stramenopiles</taxon>
        <taxon>Ochrophyta</taxon>
        <taxon>Bolidophyceae</taxon>
        <taxon>Parmales</taxon>
        <taxon>Triparmaceae</taxon>
        <taxon>Triparma</taxon>
    </lineage>
</organism>
<gene>
    <name evidence="1" type="ORF">TrST_g395</name>
</gene>
<dbReference type="EMBL" id="BRXY01000383">
    <property type="protein sequence ID" value="GMH91238.1"/>
    <property type="molecule type" value="Genomic_DNA"/>
</dbReference>
<accession>A0A9W7BRB8</accession>